<dbReference type="Gene3D" id="3.90.190.20">
    <property type="entry name" value="Mur ligase, C-terminal domain"/>
    <property type="match status" value="1"/>
</dbReference>
<evidence type="ECO:0000256" key="5">
    <source>
        <dbReference type="ARBA" id="ARBA00022723"/>
    </source>
</evidence>
<keyword evidence="8" id="KW-0460">Magnesium</keyword>
<protein>
    <recommendedName>
        <fullName evidence="3">tetrahydrofolate synthase</fullName>
        <ecNumber evidence="3">6.3.2.17</ecNumber>
    </recommendedName>
</protein>
<dbReference type="Proteomes" id="UP000215185">
    <property type="component" value="Chromosome 1"/>
</dbReference>
<comment type="catalytic activity">
    <reaction evidence="9">
        <text>(6S)-5,6,7,8-tetrahydrofolyl-(gamma-L-Glu)(n) + L-glutamate + ATP = (6S)-5,6,7,8-tetrahydrofolyl-(gamma-L-Glu)(n+1) + ADP + phosphate + H(+)</text>
        <dbReference type="Rhea" id="RHEA:10580"/>
        <dbReference type="Rhea" id="RHEA-COMP:14738"/>
        <dbReference type="Rhea" id="RHEA-COMP:14740"/>
        <dbReference type="ChEBI" id="CHEBI:15378"/>
        <dbReference type="ChEBI" id="CHEBI:29985"/>
        <dbReference type="ChEBI" id="CHEBI:30616"/>
        <dbReference type="ChEBI" id="CHEBI:43474"/>
        <dbReference type="ChEBI" id="CHEBI:141005"/>
        <dbReference type="ChEBI" id="CHEBI:456216"/>
        <dbReference type="EC" id="6.3.2.17"/>
    </reaction>
</comment>
<dbReference type="GO" id="GO:0008841">
    <property type="term" value="F:dihydrofolate synthase activity"/>
    <property type="evidence" value="ECO:0007669"/>
    <property type="project" value="TreeGrafter"/>
</dbReference>
<evidence type="ECO:0000256" key="8">
    <source>
        <dbReference type="ARBA" id="ARBA00022842"/>
    </source>
</evidence>
<dbReference type="eggNOG" id="COG0285">
    <property type="taxonomic scope" value="Bacteria"/>
</dbReference>
<dbReference type="Gene3D" id="3.40.1190.10">
    <property type="entry name" value="Mur-like, catalytic domain"/>
    <property type="match status" value="1"/>
</dbReference>
<comment type="cofactor">
    <cofactor evidence="1">
        <name>Mg(2+)</name>
        <dbReference type="ChEBI" id="CHEBI:18420"/>
    </cofactor>
</comment>
<dbReference type="SUPFAM" id="SSF53623">
    <property type="entry name" value="MurD-like peptide ligases, catalytic domain"/>
    <property type="match status" value="1"/>
</dbReference>
<dbReference type="InterPro" id="IPR001645">
    <property type="entry name" value="Folylpolyglutamate_synth"/>
</dbReference>
<accession>A0A239SQ00</accession>
<dbReference type="GO" id="GO:0005524">
    <property type="term" value="F:ATP binding"/>
    <property type="evidence" value="ECO:0007669"/>
    <property type="project" value="UniProtKB-KW"/>
</dbReference>
<dbReference type="PIRSF" id="PIRSF001563">
    <property type="entry name" value="Folylpolyglu_synth"/>
    <property type="match status" value="1"/>
</dbReference>
<dbReference type="PANTHER" id="PTHR11136">
    <property type="entry name" value="FOLYLPOLYGLUTAMATE SYNTHASE-RELATED"/>
    <property type="match status" value="1"/>
</dbReference>
<evidence type="ECO:0000256" key="4">
    <source>
        <dbReference type="ARBA" id="ARBA00022598"/>
    </source>
</evidence>
<evidence type="ECO:0000313" key="12">
    <source>
        <dbReference type="Proteomes" id="UP000215185"/>
    </source>
</evidence>
<keyword evidence="5" id="KW-0479">Metal-binding</keyword>
<evidence type="ECO:0000256" key="1">
    <source>
        <dbReference type="ARBA" id="ARBA00001946"/>
    </source>
</evidence>
<reference evidence="11 12" key="1">
    <citation type="submission" date="2017-06" db="EMBL/GenBank/DDBJ databases">
        <authorList>
            <consortium name="Pathogen Informatics"/>
        </authorList>
    </citation>
    <scope>NUCLEOTIDE SEQUENCE [LARGE SCALE GENOMIC DNA]</scope>
    <source>
        <strain evidence="11 12">NCTC13788</strain>
    </source>
</reference>
<dbReference type="NCBIfam" id="TIGR01499">
    <property type="entry name" value="folC"/>
    <property type="match status" value="1"/>
</dbReference>
<evidence type="ECO:0000256" key="9">
    <source>
        <dbReference type="ARBA" id="ARBA00047493"/>
    </source>
</evidence>
<comment type="similarity">
    <text evidence="2 10">Belongs to the folylpolyglutamate synthase family.</text>
</comment>
<dbReference type="SUPFAM" id="SSF53244">
    <property type="entry name" value="MurD-like peptide ligases, peptide-binding domain"/>
    <property type="match status" value="1"/>
</dbReference>
<keyword evidence="7 10" id="KW-0067">ATP-binding</keyword>
<dbReference type="EC" id="6.3.2.17" evidence="3"/>
<dbReference type="GO" id="GO:0009252">
    <property type="term" value="P:peptidoglycan biosynthetic process"/>
    <property type="evidence" value="ECO:0007669"/>
    <property type="project" value="UniProtKB-UniPathway"/>
</dbReference>
<dbReference type="PANTHER" id="PTHR11136:SF0">
    <property type="entry name" value="DIHYDROFOLATE SYNTHETASE-RELATED"/>
    <property type="match status" value="1"/>
</dbReference>
<evidence type="ECO:0000313" key="11">
    <source>
        <dbReference type="EMBL" id="SNU87339.1"/>
    </source>
</evidence>
<name>A0A239SQ00_9STRE</name>
<gene>
    <name evidence="11" type="primary">fgs</name>
    <name evidence="11" type="ORF">SAMEA4412692_00611</name>
</gene>
<dbReference type="GO" id="GO:0004326">
    <property type="term" value="F:tetrahydrofolylpolyglutamate synthase activity"/>
    <property type="evidence" value="ECO:0007669"/>
    <property type="project" value="UniProtKB-EC"/>
</dbReference>
<evidence type="ECO:0000256" key="3">
    <source>
        <dbReference type="ARBA" id="ARBA00013025"/>
    </source>
</evidence>
<proteinExistence type="inferred from homology"/>
<evidence type="ECO:0000256" key="2">
    <source>
        <dbReference type="ARBA" id="ARBA00008276"/>
    </source>
</evidence>
<evidence type="ECO:0000256" key="6">
    <source>
        <dbReference type="ARBA" id="ARBA00022741"/>
    </source>
</evidence>
<dbReference type="KEGG" id="smen:SAMEA4412692_0611"/>
<keyword evidence="6 10" id="KW-0547">Nucleotide-binding</keyword>
<dbReference type="InterPro" id="IPR036565">
    <property type="entry name" value="Mur-like_cat_sf"/>
</dbReference>
<dbReference type="STRING" id="1123308.GCA_000380085_02053"/>
<dbReference type="EMBL" id="LT906439">
    <property type="protein sequence ID" value="SNU87339.1"/>
    <property type="molecule type" value="Genomic_DNA"/>
</dbReference>
<evidence type="ECO:0000256" key="7">
    <source>
        <dbReference type="ARBA" id="ARBA00022840"/>
    </source>
</evidence>
<dbReference type="InterPro" id="IPR036615">
    <property type="entry name" value="Mur_ligase_C_dom_sf"/>
</dbReference>
<dbReference type="AlphaFoldDB" id="A0A239SQ00"/>
<dbReference type="FunFam" id="3.40.1190.10:FF:000011">
    <property type="entry name" value="Folylpolyglutamate synthase/dihydrofolate synthase"/>
    <property type="match status" value="1"/>
</dbReference>
<evidence type="ECO:0000256" key="10">
    <source>
        <dbReference type="PIRNR" id="PIRNR001563"/>
    </source>
</evidence>
<dbReference type="GO" id="GO:0046872">
    <property type="term" value="F:metal ion binding"/>
    <property type="evidence" value="ECO:0007669"/>
    <property type="project" value="UniProtKB-KW"/>
</dbReference>
<keyword evidence="4 10" id="KW-0436">Ligase</keyword>
<dbReference type="GO" id="GO:0005737">
    <property type="term" value="C:cytoplasm"/>
    <property type="evidence" value="ECO:0007669"/>
    <property type="project" value="TreeGrafter"/>
</dbReference>
<sequence length="429" mass="47607">MTKPISYEECLDWIHSKLKFGIKPGLQRMEWMLGQLGNPQDKIQGIHIVGTNGKGSTVANLQQIFTTSDYQVGSFTSPFILDFRERISVNGRMISQADLINLVDRVYAIVEALPEETGLEPATEFEIITVMMFLYFAEIHPVDLVLVEAGLGGRLDSTNVFTPLMVVCPSIGLDHQAILGNAHVEIAREKAGAIKSGVPFVYATEREDVAQVFEDVCLDKRAPIYRLGADFSLKNGLYSDRAGHVLETIVPGLPGQHQISNAGLAIKASLLLQEQFPRVTKETIRQGLAQTSWVGRTELLASNLMIDGAHNDESVKALCDLLKSDYADKTIHILFAAIAGKPVETMLAQLAEVGQVTVTSFDYPTALSLEQYPANFAEITDFRQWLANTNFTASHDFYVVTGSLYFISQVRNHLIPFEESEREQKKRNL</sequence>
<organism evidence="11 12">
    <name type="scientific">Streptococcus merionis</name>
    <dbReference type="NCBI Taxonomy" id="400065"/>
    <lineage>
        <taxon>Bacteria</taxon>
        <taxon>Bacillati</taxon>
        <taxon>Bacillota</taxon>
        <taxon>Bacilli</taxon>
        <taxon>Lactobacillales</taxon>
        <taxon>Streptococcaceae</taxon>
        <taxon>Streptococcus</taxon>
    </lineage>
</organism>
<keyword evidence="12" id="KW-1185">Reference proteome</keyword>
<dbReference type="UniPathway" id="UPA00219"/>